<evidence type="ECO:0000313" key="1">
    <source>
        <dbReference type="EMBL" id="GFY00650.1"/>
    </source>
</evidence>
<reference evidence="1" key="1">
    <citation type="submission" date="2020-08" db="EMBL/GenBank/DDBJ databases">
        <title>Multicomponent nature underlies the extraordinary mechanical properties of spider dragline silk.</title>
        <authorList>
            <person name="Kono N."/>
            <person name="Nakamura H."/>
            <person name="Mori M."/>
            <person name="Yoshida Y."/>
            <person name="Ohtoshi R."/>
            <person name="Malay A.D."/>
            <person name="Moran D.A.P."/>
            <person name="Tomita M."/>
            <person name="Numata K."/>
            <person name="Arakawa K."/>
        </authorList>
    </citation>
    <scope>NUCLEOTIDE SEQUENCE</scope>
</reference>
<evidence type="ECO:0000313" key="2">
    <source>
        <dbReference type="Proteomes" id="UP000887159"/>
    </source>
</evidence>
<dbReference type="AlphaFoldDB" id="A0A8X6VC21"/>
<dbReference type="EMBL" id="BMAU01021221">
    <property type="protein sequence ID" value="GFY00650.1"/>
    <property type="molecule type" value="Genomic_DNA"/>
</dbReference>
<accession>A0A8X6VC21</accession>
<proteinExistence type="predicted"/>
<protein>
    <submittedName>
        <fullName evidence="1">Uncharacterized protein</fullName>
    </submittedName>
</protein>
<organism evidence="1 2">
    <name type="scientific">Trichonephila clavipes</name>
    <name type="common">Golden silk orbweaver</name>
    <name type="synonym">Nephila clavipes</name>
    <dbReference type="NCBI Taxonomy" id="2585209"/>
    <lineage>
        <taxon>Eukaryota</taxon>
        <taxon>Metazoa</taxon>
        <taxon>Ecdysozoa</taxon>
        <taxon>Arthropoda</taxon>
        <taxon>Chelicerata</taxon>
        <taxon>Arachnida</taxon>
        <taxon>Araneae</taxon>
        <taxon>Araneomorphae</taxon>
        <taxon>Entelegynae</taxon>
        <taxon>Araneoidea</taxon>
        <taxon>Nephilidae</taxon>
        <taxon>Trichonephila</taxon>
    </lineage>
</organism>
<keyword evidence="2" id="KW-1185">Reference proteome</keyword>
<comment type="caution">
    <text evidence="1">The sequence shown here is derived from an EMBL/GenBank/DDBJ whole genome shotgun (WGS) entry which is preliminary data.</text>
</comment>
<name>A0A8X6VC21_TRICX</name>
<gene>
    <name evidence="1" type="ORF">TNCV_2140441</name>
</gene>
<sequence length="95" mass="10665">MVDRTTLSALMMDAFRAIGNVSKERKCLLKTVRTPDIVERVRVSIQTCMCNNSYPLTKKGILTTCDFHKMEPQSSPPSRVSMGVLRSHSSDFILS</sequence>
<dbReference type="Proteomes" id="UP000887159">
    <property type="component" value="Unassembled WGS sequence"/>
</dbReference>